<evidence type="ECO:0000256" key="7">
    <source>
        <dbReference type="ARBA" id="ARBA00022695"/>
    </source>
</evidence>
<dbReference type="PANTHER" id="PTHR17490:SF16">
    <property type="entry name" value="THREONYLCARBAMOYL-AMP SYNTHASE"/>
    <property type="match status" value="1"/>
</dbReference>
<dbReference type="NCBIfam" id="TIGR00057">
    <property type="entry name" value="L-threonylcarbamoyladenylate synthase"/>
    <property type="match status" value="1"/>
</dbReference>
<keyword evidence="14" id="KW-1185">Reference proteome</keyword>
<evidence type="ECO:0000256" key="4">
    <source>
        <dbReference type="ARBA" id="ARBA00022490"/>
    </source>
</evidence>
<reference evidence="13 14" key="1">
    <citation type="submission" date="2019-07" db="EMBL/GenBank/DDBJ databases">
        <authorList>
            <person name="Huq M.A."/>
        </authorList>
    </citation>
    <scope>NUCLEOTIDE SEQUENCE [LARGE SCALE GENOMIC DNA]</scope>
    <source>
        <strain evidence="13 14">MAH-3</strain>
    </source>
</reference>
<keyword evidence="8" id="KW-0547">Nucleotide-binding</keyword>
<keyword evidence="9" id="KW-0067">ATP-binding</keyword>
<dbReference type="PROSITE" id="PS51163">
    <property type="entry name" value="YRDC"/>
    <property type="match status" value="1"/>
</dbReference>
<dbReference type="AlphaFoldDB" id="A0A556N777"/>
<dbReference type="GO" id="GO:0005524">
    <property type="term" value="F:ATP binding"/>
    <property type="evidence" value="ECO:0007669"/>
    <property type="project" value="UniProtKB-KW"/>
</dbReference>
<dbReference type="Proteomes" id="UP000316008">
    <property type="component" value="Unassembled WGS sequence"/>
</dbReference>
<evidence type="ECO:0000256" key="9">
    <source>
        <dbReference type="ARBA" id="ARBA00022840"/>
    </source>
</evidence>
<evidence type="ECO:0000256" key="10">
    <source>
        <dbReference type="ARBA" id="ARBA00029774"/>
    </source>
</evidence>
<dbReference type="RefSeq" id="WP_144331577.1">
    <property type="nucleotide sequence ID" value="NZ_VLPL01000001.1"/>
</dbReference>
<comment type="subcellular location">
    <subcellularLocation>
        <location evidence="1">Cytoplasm</location>
    </subcellularLocation>
</comment>
<evidence type="ECO:0000256" key="6">
    <source>
        <dbReference type="ARBA" id="ARBA00022694"/>
    </source>
</evidence>
<dbReference type="GO" id="GO:0006450">
    <property type="term" value="P:regulation of translational fidelity"/>
    <property type="evidence" value="ECO:0007669"/>
    <property type="project" value="TreeGrafter"/>
</dbReference>
<dbReference type="GO" id="GO:0005737">
    <property type="term" value="C:cytoplasm"/>
    <property type="evidence" value="ECO:0007669"/>
    <property type="project" value="UniProtKB-SubCell"/>
</dbReference>
<sequence length="185" mass="20300">MVLDPTIIEALQAGKTILYPTDTIWGIGCDATNEAACQRILEIKKRPENKSFILLADSFQMIEKYIPEFPDVCYDLVDLSDKPLTIIYPNAQGLAPSVLAQDGSVGIRLTKDPVCLSLIRGIRKPLVSTSANISGKPFPTNFSSIDPQIKDRVDAILELRTDELLSSPSQIIKIGLDSSIQVIRS</sequence>
<evidence type="ECO:0000256" key="5">
    <source>
        <dbReference type="ARBA" id="ARBA00022679"/>
    </source>
</evidence>
<accession>A0A556N777</accession>
<dbReference type="OrthoDB" id="9814580at2"/>
<dbReference type="InterPro" id="IPR050156">
    <property type="entry name" value="TC-AMP_synthase_SUA5"/>
</dbReference>
<evidence type="ECO:0000313" key="13">
    <source>
        <dbReference type="EMBL" id="TSJ48042.1"/>
    </source>
</evidence>
<keyword evidence="5" id="KW-0808">Transferase</keyword>
<dbReference type="EMBL" id="VLPL01000001">
    <property type="protein sequence ID" value="TSJ48042.1"/>
    <property type="molecule type" value="Genomic_DNA"/>
</dbReference>
<keyword evidence="4" id="KW-0963">Cytoplasm</keyword>
<evidence type="ECO:0000256" key="11">
    <source>
        <dbReference type="ARBA" id="ARBA00048366"/>
    </source>
</evidence>
<evidence type="ECO:0000313" key="14">
    <source>
        <dbReference type="Proteomes" id="UP000316008"/>
    </source>
</evidence>
<dbReference type="GO" id="GO:0008033">
    <property type="term" value="P:tRNA processing"/>
    <property type="evidence" value="ECO:0007669"/>
    <property type="project" value="UniProtKB-KW"/>
</dbReference>
<protein>
    <recommendedName>
        <fullName evidence="10">L-threonylcarbamoyladenylate synthase</fullName>
        <ecNumber evidence="3">2.7.7.87</ecNumber>
    </recommendedName>
    <alternativeName>
        <fullName evidence="10">L-threonylcarbamoyladenylate synthase</fullName>
    </alternativeName>
</protein>
<name>A0A556N777_9FLAO</name>
<dbReference type="GO" id="GO:0000049">
    <property type="term" value="F:tRNA binding"/>
    <property type="evidence" value="ECO:0007669"/>
    <property type="project" value="TreeGrafter"/>
</dbReference>
<comment type="catalytic activity">
    <reaction evidence="11">
        <text>L-threonine + hydrogencarbonate + ATP = L-threonylcarbamoyladenylate + diphosphate + H2O</text>
        <dbReference type="Rhea" id="RHEA:36407"/>
        <dbReference type="ChEBI" id="CHEBI:15377"/>
        <dbReference type="ChEBI" id="CHEBI:17544"/>
        <dbReference type="ChEBI" id="CHEBI:30616"/>
        <dbReference type="ChEBI" id="CHEBI:33019"/>
        <dbReference type="ChEBI" id="CHEBI:57926"/>
        <dbReference type="ChEBI" id="CHEBI:73682"/>
        <dbReference type="EC" id="2.7.7.87"/>
    </reaction>
</comment>
<organism evidence="13 14">
    <name type="scientific">Fluviicola chungangensis</name>
    <dbReference type="NCBI Taxonomy" id="2597671"/>
    <lineage>
        <taxon>Bacteria</taxon>
        <taxon>Pseudomonadati</taxon>
        <taxon>Bacteroidota</taxon>
        <taxon>Flavobacteriia</taxon>
        <taxon>Flavobacteriales</taxon>
        <taxon>Crocinitomicaceae</taxon>
        <taxon>Fluviicola</taxon>
    </lineage>
</organism>
<feature type="domain" description="YrdC-like" evidence="12">
    <location>
        <begin position="1"/>
        <end position="185"/>
    </location>
</feature>
<comment type="similarity">
    <text evidence="2">Belongs to the SUA5 family.</text>
</comment>
<dbReference type="Pfam" id="PF01300">
    <property type="entry name" value="Sua5_yciO_yrdC"/>
    <property type="match status" value="1"/>
</dbReference>
<dbReference type="GO" id="GO:0061710">
    <property type="term" value="F:L-threonylcarbamoyladenylate synthase"/>
    <property type="evidence" value="ECO:0007669"/>
    <property type="project" value="UniProtKB-EC"/>
</dbReference>
<evidence type="ECO:0000256" key="8">
    <source>
        <dbReference type="ARBA" id="ARBA00022741"/>
    </source>
</evidence>
<evidence type="ECO:0000259" key="12">
    <source>
        <dbReference type="PROSITE" id="PS51163"/>
    </source>
</evidence>
<dbReference type="SUPFAM" id="SSF55821">
    <property type="entry name" value="YrdC/RibB"/>
    <property type="match status" value="1"/>
</dbReference>
<proteinExistence type="inferred from homology"/>
<keyword evidence="6" id="KW-0819">tRNA processing</keyword>
<evidence type="ECO:0000256" key="2">
    <source>
        <dbReference type="ARBA" id="ARBA00007663"/>
    </source>
</evidence>
<dbReference type="GO" id="GO:0003725">
    <property type="term" value="F:double-stranded RNA binding"/>
    <property type="evidence" value="ECO:0007669"/>
    <property type="project" value="InterPro"/>
</dbReference>
<comment type="caution">
    <text evidence="13">The sequence shown here is derived from an EMBL/GenBank/DDBJ whole genome shotgun (WGS) entry which is preliminary data.</text>
</comment>
<dbReference type="InterPro" id="IPR017945">
    <property type="entry name" value="DHBP_synth_RibB-like_a/b_dom"/>
</dbReference>
<dbReference type="EC" id="2.7.7.87" evidence="3"/>
<evidence type="ECO:0000256" key="1">
    <source>
        <dbReference type="ARBA" id="ARBA00004496"/>
    </source>
</evidence>
<dbReference type="Gene3D" id="3.90.870.10">
    <property type="entry name" value="DHBP synthase"/>
    <property type="match status" value="1"/>
</dbReference>
<dbReference type="PANTHER" id="PTHR17490">
    <property type="entry name" value="SUA5"/>
    <property type="match status" value="1"/>
</dbReference>
<keyword evidence="7" id="KW-0548">Nucleotidyltransferase</keyword>
<gene>
    <name evidence="13" type="ORF">FO442_02610</name>
</gene>
<dbReference type="InterPro" id="IPR006070">
    <property type="entry name" value="Sua5-like_dom"/>
</dbReference>
<evidence type="ECO:0000256" key="3">
    <source>
        <dbReference type="ARBA" id="ARBA00012584"/>
    </source>
</evidence>